<feature type="chain" id="PRO_5025364663" description="Glycosyl hydrolases family 39 N-terminal catalytic domain-containing protein" evidence="4">
    <location>
        <begin position="29"/>
        <end position="151"/>
    </location>
</feature>
<dbReference type="Ensembl" id="ENSSANT00000074933.1">
    <property type="protein sequence ID" value="ENSSANP00000070486.1"/>
    <property type="gene ID" value="ENSSANG00000035187.1"/>
</dbReference>
<dbReference type="AlphaFoldDB" id="A0A671QI95"/>
<keyword evidence="4" id="KW-0732">Signal</keyword>
<name>A0A671QI95_9TELE</name>
<dbReference type="SUPFAM" id="SSF51445">
    <property type="entry name" value="(Trans)glycosidases"/>
    <property type="match status" value="1"/>
</dbReference>
<reference evidence="6" key="1">
    <citation type="submission" date="2025-08" db="UniProtKB">
        <authorList>
            <consortium name="Ensembl"/>
        </authorList>
    </citation>
    <scope>IDENTIFICATION</scope>
</reference>
<evidence type="ECO:0000256" key="4">
    <source>
        <dbReference type="SAM" id="SignalP"/>
    </source>
</evidence>
<dbReference type="InterPro" id="IPR049166">
    <property type="entry name" value="GH39_cat"/>
</dbReference>
<feature type="domain" description="Glycosyl hydrolases family 39 N-terminal catalytic" evidence="5">
    <location>
        <begin position="33"/>
        <end position="133"/>
    </location>
</feature>
<evidence type="ECO:0000313" key="7">
    <source>
        <dbReference type="Proteomes" id="UP000472260"/>
    </source>
</evidence>
<keyword evidence="2" id="KW-0378">Hydrolase</keyword>
<feature type="signal peptide" evidence="4">
    <location>
        <begin position="1"/>
        <end position="28"/>
    </location>
</feature>
<keyword evidence="3" id="KW-0326">Glycosidase</keyword>
<sequence>MYRCKHRSFTWTVFLSVLLMKQQQSVIALSEEVQVNVDKPLRNLKHFWRSTGFCPPQPHSDAHLYDLSPEQQMNLALIGSVPHSGIQQVRIHWMLELVSARVYSGEYHYNFTHLDQLIDLLWQNGLQPGHFLNITAKSTFKCLCTVELGLI</sequence>
<dbReference type="GO" id="GO:0003940">
    <property type="term" value="F:L-iduronidase activity"/>
    <property type="evidence" value="ECO:0007669"/>
    <property type="project" value="TreeGrafter"/>
</dbReference>
<dbReference type="PANTHER" id="PTHR12631:SF8">
    <property type="entry name" value="ALPHA-L-IDURONIDASE"/>
    <property type="match status" value="1"/>
</dbReference>
<accession>A0A671QI95</accession>
<organism evidence="6 7">
    <name type="scientific">Sinocyclocheilus anshuiensis</name>
    <dbReference type="NCBI Taxonomy" id="1608454"/>
    <lineage>
        <taxon>Eukaryota</taxon>
        <taxon>Metazoa</taxon>
        <taxon>Chordata</taxon>
        <taxon>Craniata</taxon>
        <taxon>Vertebrata</taxon>
        <taxon>Euteleostomi</taxon>
        <taxon>Actinopterygii</taxon>
        <taxon>Neopterygii</taxon>
        <taxon>Teleostei</taxon>
        <taxon>Ostariophysi</taxon>
        <taxon>Cypriniformes</taxon>
        <taxon>Cyprinidae</taxon>
        <taxon>Cyprininae</taxon>
        <taxon>Sinocyclocheilus</taxon>
    </lineage>
</organism>
<keyword evidence="7" id="KW-1185">Reference proteome</keyword>
<evidence type="ECO:0000256" key="1">
    <source>
        <dbReference type="ARBA" id="ARBA00008875"/>
    </source>
</evidence>
<dbReference type="Pfam" id="PF01229">
    <property type="entry name" value="Glyco_hydro_39"/>
    <property type="match status" value="1"/>
</dbReference>
<comment type="similarity">
    <text evidence="1">Belongs to the glycosyl hydrolase 39 family.</text>
</comment>
<dbReference type="InterPro" id="IPR017853">
    <property type="entry name" value="GH"/>
</dbReference>
<dbReference type="PANTHER" id="PTHR12631">
    <property type="entry name" value="ALPHA-L-IDURONIDASE"/>
    <property type="match status" value="1"/>
</dbReference>
<proteinExistence type="inferred from homology"/>
<evidence type="ECO:0000313" key="6">
    <source>
        <dbReference type="Ensembl" id="ENSSANP00000070486.1"/>
    </source>
</evidence>
<evidence type="ECO:0000256" key="2">
    <source>
        <dbReference type="ARBA" id="ARBA00022801"/>
    </source>
</evidence>
<dbReference type="Proteomes" id="UP000472260">
    <property type="component" value="Unassembled WGS sequence"/>
</dbReference>
<evidence type="ECO:0000256" key="3">
    <source>
        <dbReference type="ARBA" id="ARBA00023295"/>
    </source>
</evidence>
<reference evidence="6" key="2">
    <citation type="submission" date="2025-09" db="UniProtKB">
        <authorList>
            <consortium name="Ensembl"/>
        </authorList>
    </citation>
    <scope>IDENTIFICATION</scope>
</reference>
<dbReference type="InterPro" id="IPR051923">
    <property type="entry name" value="Glycosyl_Hydrolase_39"/>
</dbReference>
<dbReference type="Gene3D" id="3.20.20.80">
    <property type="entry name" value="Glycosidases"/>
    <property type="match status" value="1"/>
</dbReference>
<protein>
    <recommendedName>
        <fullName evidence="5">Glycosyl hydrolases family 39 N-terminal catalytic domain-containing protein</fullName>
    </recommendedName>
</protein>
<evidence type="ECO:0000259" key="5">
    <source>
        <dbReference type="Pfam" id="PF01229"/>
    </source>
</evidence>